<keyword evidence="1" id="KW-1133">Transmembrane helix</keyword>
<reference evidence="3 4" key="1">
    <citation type="journal article" date="2014" name="Genome Biol. Evol.">
        <title>The secreted proteins of Achlya hypogyna and Thraustotheca clavata identify the ancestral oomycete secretome and reveal gene acquisitions by horizontal gene transfer.</title>
        <authorList>
            <person name="Misner I."/>
            <person name="Blouin N."/>
            <person name="Leonard G."/>
            <person name="Richards T.A."/>
            <person name="Lane C.E."/>
        </authorList>
    </citation>
    <scope>NUCLEOTIDE SEQUENCE [LARGE SCALE GENOMIC DNA]</scope>
    <source>
        <strain evidence="3 4">ATCC 34112</strain>
    </source>
</reference>
<proteinExistence type="predicted"/>
<evidence type="ECO:0000313" key="4">
    <source>
        <dbReference type="Proteomes" id="UP000243217"/>
    </source>
</evidence>
<keyword evidence="4" id="KW-1185">Reference proteome</keyword>
<dbReference type="GO" id="GO:0004672">
    <property type="term" value="F:protein kinase activity"/>
    <property type="evidence" value="ECO:0007669"/>
    <property type="project" value="InterPro"/>
</dbReference>
<dbReference type="AlphaFoldDB" id="A0A1V9YUX0"/>
<dbReference type="InterPro" id="IPR011009">
    <property type="entry name" value="Kinase-like_dom_sf"/>
</dbReference>
<dbReference type="InterPro" id="IPR000719">
    <property type="entry name" value="Prot_kinase_dom"/>
</dbReference>
<dbReference type="SUPFAM" id="SSF56112">
    <property type="entry name" value="Protein kinase-like (PK-like)"/>
    <property type="match status" value="1"/>
</dbReference>
<evidence type="ECO:0000313" key="3">
    <source>
        <dbReference type="EMBL" id="OQR89546.1"/>
    </source>
</evidence>
<keyword evidence="1" id="KW-0812">Transmembrane</keyword>
<feature type="domain" description="Protein kinase" evidence="2">
    <location>
        <begin position="4"/>
        <end position="79"/>
    </location>
</feature>
<evidence type="ECO:0000256" key="1">
    <source>
        <dbReference type="SAM" id="Phobius"/>
    </source>
</evidence>
<sequence>MDKYVHKQPIAPALYGEIFMATSIVSNNLVVIKKMQMERAHNHESIDGFKVHEDILMEKVVYQMIRAVGGHKNIIQLYD</sequence>
<feature type="transmembrane region" description="Helical" evidence="1">
    <location>
        <begin position="12"/>
        <end position="32"/>
    </location>
</feature>
<dbReference type="GO" id="GO:0005524">
    <property type="term" value="F:ATP binding"/>
    <property type="evidence" value="ECO:0007669"/>
    <property type="project" value="InterPro"/>
</dbReference>
<organism evidence="3 4">
    <name type="scientific">Thraustotheca clavata</name>
    <dbReference type="NCBI Taxonomy" id="74557"/>
    <lineage>
        <taxon>Eukaryota</taxon>
        <taxon>Sar</taxon>
        <taxon>Stramenopiles</taxon>
        <taxon>Oomycota</taxon>
        <taxon>Saprolegniomycetes</taxon>
        <taxon>Saprolegniales</taxon>
        <taxon>Achlyaceae</taxon>
        <taxon>Thraustotheca</taxon>
    </lineage>
</organism>
<comment type="caution">
    <text evidence="3">The sequence shown here is derived from an EMBL/GenBank/DDBJ whole genome shotgun (WGS) entry which is preliminary data.</text>
</comment>
<accession>A0A1V9YUX0</accession>
<evidence type="ECO:0000259" key="2">
    <source>
        <dbReference type="PROSITE" id="PS50011"/>
    </source>
</evidence>
<dbReference type="EMBL" id="JNBS01002715">
    <property type="protein sequence ID" value="OQR89546.1"/>
    <property type="molecule type" value="Genomic_DNA"/>
</dbReference>
<name>A0A1V9YUX0_9STRA</name>
<keyword evidence="1" id="KW-0472">Membrane</keyword>
<dbReference type="PROSITE" id="PS50011">
    <property type="entry name" value="PROTEIN_KINASE_DOM"/>
    <property type="match status" value="1"/>
</dbReference>
<gene>
    <name evidence="3" type="ORF">THRCLA_22673</name>
</gene>
<dbReference type="Proteomes" id="UP000243217">
    <property type="component" value="Unassembled WGS sequence"/>
</dbReference>
<protein>
    <recommendedName>
        <fullName evidence="2">Protein kinase domain-containing protein</fullName>
    </recommendedName>
</protein>
<dbReference type="Gene3D" id="3.30.200.20">
    <property type="entry name" value="Phosphorylase Kinase, domain 1"/>
    <property type="match status" value="1"/>
</dbReference>
<feature type="non-terminal residue" evidence="3">
    <location>
        <position position="79"/>
    </location>
</feature>